<sequence>MAKHVPCRMTAYRDQACHASKWEQSMLCSAKRLWHGERVSCGVVVCHQLAYPVEYCDGGVRNKPCHANHLTRNTPYPACSAPRPRRVTEIIWRAHQCDMEWITSAKIPFLL</sequence>
<evidence type="ECO:0000313" key="1">
    <source>
        <dbReference type="EMBL" id="MCD7467083.1"/>
    </source>
</evidence>
<dbReference type="Proteomes" id="UP000823775">
    <property type="component" value="Unassembled WGS sequence"/>
</dbReference>
<evidence type="ECO:0000313" key="2">
    <source>
        <dbReference type="Proteomes" id="UP000823775"/>
    </source>
</evidence>
<comment type="caution">
    <text evidence="1">The sequence shown here is derived from an EMBL/GenBank/DDBJ whole genome shotgun (WGS) entry which is preliminary data.</text>
</comment>
<gene>
    <name evidence="1" type="ORF">HAX54_004282</name>
</gene>
<protein>
    <submittedName>
        <fullName evidence="1">Uncharacterized protein</fullName>
    </submittedName>
</protein>
<keyword evidence="2" id="KW-1185">Reference proteome</keyword>
<name>A0ABS8T7G3_DATST</name>
<accession>A0ABS8T7G3</accession>
<proteinExistence type="predicted"/>
<dbReference type="EMBL" id="JACEIK010001197">
    <property type="protein sequence ID" value="MCD7467083.1"/>
    <property type="molecule type" value="Genomic_DNA"/>
</dbReference>
<reference evidence="1 2" key="1">
    <citation type="journal article" date="2021" name="BMC Genomics">
        <title>Datura genome reveals duplications of psychoactive alkaloid biosynthetic genes and high mutation rate following tissue culture.</title>
        <authorList>
            <person name="Rajewski A."/>
            <person name="Carter-House D."/>
            <person name="Stajich J."/>
            <person name="Litt A."/>
        </authorList>
    </citation>
    <scope>NUCLEOTIDE SEQUENCE [LARGE SCALE GENOMIC DNA]</scope>
    <source>
        <strain evidence="1">AR-01</strain>
    </source>
</reference>
<organism evidence="1 2">
    <name type="scientific">Datura stramonium</name>
    <name type="common">Jimsonweed</name>
    <name type="synonym">Common thornapple</name>
    <dbReference type="NCBI Taxonomy" id="4076"/>
    <lineage>
        <taxon>Eukaryota</taxon>
        <taxon>Viridiplantae</taxon>
        <taxon>Streptophyta</taxon>
        <taxon>Embryophyta</taxon>
        <taxon>Tracheophyta</taxon>
        <taxon>Spermatophyta</taxon>
        <taxon>Magnoliopsida</taxon>
        <taxon>eudicotyledons</taxon>
        <taxon>Gunneridae</taxon>
        <taxon>Pentapetalae</taxon>
        <taxon>asterids</taxon>
        <taxon>lamiids</taxon>
        <taxon>Solanales</taxon>
        <taxon>Solanaceae</taxon>
        <taxon>Solanoideae</taxon>
        <taxon>Datureae</taxon>
        <taxon>Datura</taxon>
    </lineage>
</organism>